<name>A0A410K1I3_9BACT</name>
<feature type="transmembrane region" description="Helical" evidence="8">
    <location>
        <begin position="20"/>
        <end position="47"/>
    </location>
</feature>
<dbReference type="Pfam" id="PF02687">
    <property type="entry name" value="FtsX"/>
    <property type="match status" value="1"/>
</dbReference>
<reference evidence="11 12" key="1">
    <citation type="submission" date="2019-01" db="EMBL/GenBank/DDBJ databases">
        <title>Geovibrio thiophilus DSM 11263, complete genome.</title>
        <authorList>
            <person name="Spring S."/>
            <person name="Bunk B."/>
            <person name="Sproer C."/>
        </authorList>
    </citation>
    <scope>NUCLEOTIDE SEQUENCE [LARGE SCALE GENOMIC DNA]</scope>
    <source>
        <strain evidence="11 12">DSM 11263</strain>
    </source>
</reference>
<dbReference type="NCBIfam" id="TIGR02212">
    <property type="entry name" value="lolCE"/>
    <property type="match status" value="1"/>
</dbReference>
<dbReference type="PANTHER" id="PTHR30489">
    <property type="entry name" value="LIPOPROTEIN-RELEASING SYSTEM TRANSMEMBRANE PROTEIN LOLE"/>
    <property type="match status" value="1"/>
</dbReference>
<keyword evidence="4" id="KW-1003">Cell membrane</keyword>
<comment type="similarity">
    <text evidence="2">Belongs to the ABC-4 integral membrane protein family. LolC/E subfamily.</text>
</comment>
<comment type="subcellular location">
    <subcellularLocation>
        <location evidence="1">Cell membrane</location>
        <topology evidence="1">Multi-pass membrane protein</topology>
    </subcellularLocation>
</comment>
<protein>
    <submittedName>
        <fullName evidence="11">Lipoprotein-releasing ABC transporter permease subunit</fullName>
    </submittedName>
</protein>
<evidence type="ECO:0000256" key="8">
    <source>
        <dbReference type="SAM" id="Phobius"/>
    </source>
</evidence>
<accession>A0A410K1I3</accession>
<proteinExistence type="inferred from homology"/>
<feature type="transmembrane region" description="Helical" evidence="8">
    <location>
        <begin position="272"/>
        <end position="295"/>
    </location>
</feature>
<sequence length="408" mass="45014">MKTENLIATRYLRSRRKNRIFSFISTISVIGIMVGVATLIIVLNVMIGFSDNLQNKILGANAHIIVNRLDAAPISDWQLADAKIRIMDKVAGVSPFVLSQVLVTSQNNVSGVIIRGVIPEKELGVTSIEKFMKDGEFMDIADKGEKPKIVLGKELAHSLAVSAGDDVVMVSPFGRKGPFGMVPKMKHFEVAGWFDMGMYEYNSSLGYISLEAAQEFFGMDDVVSGFSVKADSFANAIPLAKKIEDELGFPYWSRDWISMNSNLFSALKLEKIAMFIILTLIIIVASFNVVSMITVSVKDKKRDIAILRAMGAPEKSIYRIFIRQGLVVGFVGTALGNVIGYTACFVLKNYKLISLPEDVYFMDRIPVKIEPSVFIVVTVCALVITYAAGLFPARQSAKLDPIEALRRD</sequence>
<dbReference type="InterPro" id="IPR025857">
    <property type="entry name" value="MacB_PCD"/>
</dbReference>
<evidence type="ECO:0000259" key="9">
    <source>
        <dbReference type="Pfam" id="PF02687"/>
    </source>
</evidence>
<evidence type="ECO:0000256" key="3">
    <source>
        <dbReference type="ARBA" id="ARBA00022448"/>
    </source>
</evidence>
<dbReference type="InterPro" id="IPR003838">
    <property type="entry name" value="ABC3_permease_C"/>
</dbReference>
<keyword evidence="7 8" id="KW-0472">Membrane</keyword>
<evidence type="ECO:0000256" key="7">
    <source>
        <dbReference type="ARBA" id="ARBA00023136"/>
    </source>
</evidence>
<dbReference type="GO" id="GO:0098797">
    <property type="term" value="C:plasma membrane protein complex"/>
    <property type="evidence" value="ECO:0007669"/>
    <property type="project" value="TreeGrafter"/>
</dbReference>
<dbReference type="RefSeq" id="WP_128467564.1">
    <property type="nucleotide sequence ID" value="NZ_CP035108.1"/>
</dbReference>
<evidence type="ECO:0000259" key="10">
    <source>
        <dbReference type="Pfam" id="PF12704"/>
    </source>
</evidence>
<evidence type="ECO:0000313" key="11">
    <source>
        <dbReference type="EMBL" id="QAR34259.1"/>
    </source>
</evidence>
<keyword evidence="5 8" id="KW-0812">Transmembrane</keyword>
<feature type="domain" description="MacB-like periplasmic core" evidence="10">
    <location>
        <begin position="25"/>
        <end position="245"/>
    </location>
</feature>
<evidence type="ECO:0000256" key="2">
    <source>
        <dbReference type="ARBA" id="ARBA00005236"/>
    </source>
</evidence>
<keyword evidence="11" id="KW-0449">Lipoprotein</keyword>
<evidence type="ECO:0000313" key="12">
    <source>
        <dbReference type="Proteomes" id="UP000287502"/>
    </source>
</evidence>
<keyword evidence="3" id="KW-0813">Transport</keyword>
<keyword evidence="12" id="KW-1185">Reference proteome</keyword>
<evidence type="ECO:0000256" key="4">
    <source>
        <dbReference type="ARBA" id="ARBA00022475"/>
    </source>
</evidence>
<feature type="transmembrane region" description="Helical" evidence="8">
    <location>
        <begin position="372"/>
        <end position="391"/>
    </location>
</feature>
<dbReference type="EMBL" id="CP035108">
    <property type="protein sequence ID" value="QAR34259.1"/>
    <property type="molecule type" value="Genomic_DNA"/>
</dbReference>
<organism evidence="11 12">
    <name type="scientific">Geovibrio thiophilus</name>
    <dbReference type="NCBI Taxonomy" id="139438"/>
    <lineage>
        <taxon>Bacteria</taxon>
        <taxon>Pseudomonadati</taxon>
        <taxon>Deferribacterota</taxon>
        <taxon>Deferribacteres</taxon>
        <taxon>Deferribacterales</taxon>
        <taxon>Geovibrionaceae</taxon>
        <taxon>Geovibrio</taxon>
    </lineage>
</organism>
<evidence type="ECO:0000256" key="5">
    <source>
        <dbReference type="ARBA" id="ARBA00022692"/>
    </source>
</evidence>
<dbReference type="Pfam" id="PF12704">
    <property type="entry name" value="MacB_PCD"/>
    <property type="match status" value="1"/>
</dbReference>
<feature type="domain" description="ABC3 transporter permease C-terminal" evidence="9">
    <location>
        <begin position="275"/>
        <end position="401"/>
    </location>
</feature>
<keyword evidence="6 8" id="KW-1133">Transmembrane helix</keyword>
<dbReference type="GO" id="GO:0044874">
    <property type="term" value="P:lipoprotein localization to outer membrane"/>
    <property type="evidence" value="ECO:0007669"/>
    <property type="project" value="TreeGrafter"/>
</dbReference>
<dbReference type="GO" id="GO:0042953">
    <property type="term" value="P:lipoprotein transport"/>
    <property type="evidence" value="ECO:0007669"/>
    <property type="project" value="InterPro"/>
</dbReference>
<dbReference type="Proteomes" id="UP000287502">
    <property type="component" value="Chromosome"/>
</dbReference>
<dbReference type="AlphaFoldDB" id="A0A410K1I3"/>
<dbReference type="InterPro" id="IPR011925">
    <property type="entry name" value="LolCE_TM"/>
</dbReference>
<evidence type="ECO:0000256" key="6">
    <source>
        <dbReference type="ARBA" id="ARBA00022989"/>
    </source>
</evidence>
<dbReference type="PANTHER" id="PTHR30489:SF0">
    <property type="entry name" value="LIPOPROTEIN-RELEASING SYSTEM TRANSMEMBRANE PROTEIN LOLE"/>
    <property type="match status" value="1"/>
</dbReference>
<dbReference type="InterPro" id="IPR051447">
    <property type="entry name" value="Lipoprotein-release_system"/>
</dbReference>
<evidence type="ECO:0000256" key="1">
    <source>
        <dbReference type="ARBA" id="ARBA00004651"/>
    </source>
</evidence>
<feature type="transmembrane region" description="Helical" evidence="8">
    <location>
        <begin position="325"/>
        <end position="348"/>
    </location>
</feature>
<dbReference type="KEGG" id="gtl:EP073_12840"/>
<dbReference type="OrthoDB" id="9808461at2"/>
<gene>
    <name evidence="11" type="ORF">EP073_12840</name>
</gene>